<keyword evidence="1 5" id="KW-0378">Hydrolase</keyword>
<dbReference type="Pfam" id="PF04203">
    <property type="entry name" value="Sortase"/>
    <property type="match status" value="1"/>
</dbReference>
<comment type="caution">
    <text evidence="5">The sequence shown here is derived from an EMBL/GenBank/DDBJ whole genome shotgun (WGS) entry which is preliminary data.</text>
</comment>
<proteinExistence type="predicted"/>
<dbReference type="EC" id="3.4.22.70" evidence="5"/>
<dbReference type="InterPro" id="IPR005754">
    <property type="entry name" value="Sortase"/>
</dbReference>
<dbReference type="PIRSF" id="PIRSF030150">
    <property type="entry name" value="UCP030150"/>
    <property type="match status" value="1"/>
</dbReference>
<evidence type="ECO:0000313" key="5">
    <source>
        <dbReference type="EMBL" id="MBP2078631.1"/>
    </source>
</evidence>
<dbReference type="EMBL" id="JAGGMB010000009">
    <property type="protein sequence ID" value="MBP2078631.1"/>
    <property type="molecule type" value="Genomic_DNA"/>
</dbReference>
<evidence type="ECO:0000256" key="3">
    <source>
        <dbReference type="PIRSR" id="PIRSR030150-2"/>
    </source>
</evidence>
<gene>
    <name evidence="5" type="ORF">J2Z64_002895</name>
</gene>
<feature type="active site" description="Acyl-thioester intermediate" evidence="2">
    <location>
        <position position="240"/>
    </location>
</feature>
<dbReference type="AlphaFoldDB" id="A0A9X0YX45"/>
<dbReference type="RefSeq" id="WP_420874449.1">
    <property type="nucleotide sequence ID" value="NZ_JAGGMB010000009.1"/>
</dbReference>
<dbReference type="CDD" id="cd05826">
    <property type="entry name" value="Sortase_B"/>
    <property type="match status" value="1"/>
</dbReference>
<dbReference type="InterPro" id="IPR015986">
    <property type="entry name" value="SrtB_Firmicute"/>
</dbReference>
<dbReference type="InterPro" id="IPR009835">
    <property type="entry name" value="SrtB"/>
</dbReference>
<feature type="active site" description="Proton donor/acceptor" evidence="4">
    <location>
        <position position="147"/>
    </location>
</feature>
<dbReference type="SUPFAM" id="SSF63817">
    <property type="entry name" value="Sortase"/>
    <property type="match status" value="1"/>
</dbReference>
<keyword evidence="6" id="KW-1185">Reference proteome</keyword>
<reference evidence="5" key="1">
    <citation type="submission" date="2021-03" db="EMBL/GenBank/DDBJ databases">
        <title>Genomic Encyclopedia of Type Strains, Phase IV (KMG-IV): sequencing the most valuable type-strain genomes for metagenomic binning, comparative biology and taxonomic classification.</title>
        <authorList>
            <person name="Goeker M."/>
        </authorList>
    </citation>
    <scope>NUCLEOTIDE SEQUENCE</scope>
    <source>
        <strain evidence="5">DSM 107338</strain>
    </source>
</reference>
<evidence type="ECO:0000256" key="1">
    <source>
        <dbReference type="ARBA" id="ARBA00022801"/>
    </source>
</evidence>
<protein>
    <submittedName>
        <fullName evidence="5">Sortase B</fullName>
        <ecNumber evidence="5">3.4.22.70</ecNumber>
    </submittedName>
</protein>
<sequence length="261" mass="30706">MSKQKQHKNKPKSMIQRLITIVCLVIFIASAFYLVDALYDYYTNRQVLADIQDVYRESKEDEIEIGPTDSVATIRSSFRDILAINSDIVGWVTMDGTMVDYPILQAEDNAYYLQRNYKEEDSRAGSIFMDYRNDITQQDRNIILYGHNMKDGSMFGQMKRFLDEDFLQEHQHFYFDTLYGSYEVEIFSVYHTTTDFYYIETDFPNDESYRTFLDDIKKRSEVTTDIELNAEDQIITLSTCDYLLDPNEGRLVIHGKLVKQN</sequence>
<dbReference type="InterPro" id="IPR023365">
    <property type="entry name" value="Sortase_dom-sf"/>
</dbReference>
<dbReference type="Proteomes" id="UP001138793">
    <property type="component" value="Unassembled WGS sequence"/>
</dbReference>
<evidence type="ECO:0000256" key="2">
    <source>
        <dbReference type="PIRSR" id="PIRSR030150-1"/>
    </source>
</evidence>
<dbReference type="Gene3D" id="2.40.260.10">
    <property type="entry name" value="Sortase"/>
    <property type="match status" value="1"/>
</dbReference>
<evidence type="ECO:0000256" key="4">
    <source>
        <dbReference type="PIRSR" id="PIRSR605754-1"/>
    </source>
</evidence>
<evidence type="ECO:0000313" key="6">
    <source>
        <dbReference type="Proteomes" id="UP001138793"/>
    </source>
</evidence>
<organism evidence="5 6">
    <name type="scientific">Oceanobacillus polygoni</name>
    <dbReference type="NCBI Taxonomy" id="1235259"/>
    <lineage>
        <taxon>Bacteria</taxon>
        <taxon>Bacillati</taxon>
        <taxon>Bacillota</taxon>
        <taxon>Bacilli</taxon>
        <taxon>Bacillales</taxon>
        <taxon>Bacillaceae</taxon>
        <taxon>Oceanobacillus</taxon>
    </lineage>
</organism>
<accession>A0A9X0YX45</accession>
<feature type="site" description="Transition state stabilizer" evidence="3">
    <location>
        <position position="250"/>
    </location>
</feature>
<dbReference type="NCBIfam" id="TIGR03064">
    <property type="entry name" value="sortase_srtB"/>
    <property type="match status" value="1"/>
</dbReference>
<name>A0A9X0YX45_9BACI</name>
<dbReference type="GO" id="GO:0016787">
    <property type="term" value="F:hydrolase activity"/>
    <property type="evidence" value="ECO:0007669"/>
    <property type="project" value="UniProtKB-KW"/>
</dbReference>